<evidence type="ECO:0000256" key="1">
    <source>
        <dbReference type="SAM" id="MobiDB-lite"/>
    </source>
</evidence>
<protein>
    <recommendedName>
        <fullName evidence="4">PPPDE domain-containing protein</fullName>
    </recommendedName>
</protein>
<dbReference type="Proteomes" id="UP001642484">
    <property type="component" value="Unassembled WGS sequence"/>
</dbReference>
<reference evidence="2 3" key="1">
    <citation type="submission" date="2024-02" db="EMBL/GenBank/DDBJ databases">
        <authorList>
            <person name="Chen Y."/>
            <person name="Shah S."/>
            <person name="Dougan E. K."/>
            <person name="Thang M."/>
            <person name="Chan C."/>
        </authorList>
    </citation>
    <scope>NUCLEOTIDE SEQUENCE [LARGE SCALE GENOMIC DNA]</scope>
</reference>
<evidence type="ECO:0000313" key="2">
    <source>
        <dbReference type="EMBL" id="CAK9110283.1"/>
    </source>
</evidence>
<name>A0ABP0SD65_9DINO</name>
<organism evidence="2 3">
    <name type="scientific">Durusdinium trenchii</name>
    <dbReference type="NCBI Taxonomy" id="1381693"/>
    <lineage>
        <taxon>Eukaryota</taxon>
        <taxon>Sar</taxon>
        <taxon>Alveolata</taxon>
        <taxon>Dinophyceae</taxon>
        <taxon>Suessiales</taxon>
        <taxon>Symbiodiniaceae</taxon>
        <taxon>Durusdinium</taxon>
    </lineage>
</organism>
<gene>
    <name evidence="2" type="ORF">CCMP2556_LOCUS51277</name>
</gene>
<comment type="caution">
    <text evidence="2">The sequence shown here is derived from an EMBL/GenBank/DDBJ whole genome shotgun (WGS) entry which is preliminary data.</text>
</comment>
<keyword evidence="3" id="KW-1185">Reference proteome</keyword>
<evidence type="ECO:0008006" key="4">
    <source>
        <dbReference type="Google" id="ProtNLM"/>
    </source>
</evidence>
<accession>A0ABP0SD65</accession>
<sequence length="300" mass="34793">MFSCCLQPSVEVENEHELFVSGHVEAESRHLQRWWWAEQVSFASMRRCKEQKKNSSSVKYRRRHLRGEEVCVRISKKELTGPPQEFMKDSILAGKVTSYTEFREPLWPFCRFMYEGNPFYHTYALLDINFGEFQLVLERVDQKIEMLVAEGMDLLGFTQHFMACSQSRAVNGIPERTRHVKKHITVKDVLSWMGGSLASRWERYSTLFNNCQHFQAELQTLLFDESGDFQPPRGEFLNRALALESIRQDPTRLVFFPQESARRPGARSSSWGPPQPAETELPPNFTLESKCKETSVVNAA</sequence>
<evidence type="ECO:0000313" key="3">
    <source>
        <dbReference type="Proteomes" id="UP001642484"/>
    </source>
</evidence>
<proteinExistence type="predicted"/>
<dbReference type="EMBL" id="CAXAMN010027361">
    <property type="protein sequence ID" value="CAK9110283.1"/>
    <property type="molecule type" value="Genomic_DNA"/>
</dbReference>
<feature type="region of interest" description="Disordered" evidence="1">
    <location>
        <begin position="258"/>
        <end position="285"/>
    </location>
</feature>